<dbReference type="AlphaFoldDB" id="A0A024TIK2"/>
<name>A0A024TIK2_9STRA</name>
<dbReference type="eggNOG" id="ENOG502RVPH">
    <property type="taxonomic scope" value="Eukaryota"/>
</dbReference>
<proteinExistence type="predicted"/>
<dbReference type="Gene3D" id="3.40.50.1440">
    <property type="entry name" value="Tubulin/FtsZ, GTPase domain"/>
    <property type="match status" value="1"/>
</dbReference>
<dbReference type="GO" id="GO:0007005">
    <property type="term" value="P:mitochondrion organization"/>
    <property type="evidence" value="ECO:0007669"/>
    <property type="project" value="InterPro"/>
</dbReference>
<dbReference type="SUPFAM" id="SSF52490">
    <property type="entry name" value="Tubulin nucleotide-binding domain-like"/>
    <property type="match status" value="1"/>
</dbReference>
<reference evidence="2" key="1">
    <citation type="submission" date="2013-12" db="EMBL/GenBank/DDBJ databases">
        <title>The Genome Sequence of Aphanomyces invadans NJM9701.</title>
        <authorList>
            <consortium name="The Broad Institute Genomics Platform"/>
            <person name="Russ C."/>
            <person name="Tyler B."/>
            <person name="van West P."/>
            <person name="Dieguez-Uribeondo J."/>
            <person name="Young S.K."/>
            <person name="Zeng Q."/>
            <person name="Gargeya S."/>
            <person name="Fitzgerald M."/>
            <person name="Abouelleil A."/>
            <person name="Alvarado L."/>
            <person name="Chapman S.B."/>
            <person name="Gainer-Dewar J."/>
            <person name="Goldberg J."/>
            <person name="Griggs A."/>
            <person name="Gujja S."/>
            <person name="Hansen M."/>
            <person name="Howarth C."/>
            <person name="Imamovic A."/>
            <person name="Ireland A."/>
            <person name="Larimer J."/>
            <person name="McCowan C."/>
            <person name="Murphy C."/>
            <person name="Pearson M."/>
            <person name="Poon T.W."/>
            <person name="Priest M."/>
            <person name="Roberts A."/>
            <person name="Saif S."/>
            <person name="Shea T."/>
            <person name="Sykes S."/>
            <person name="Wortman J."/>
            <person name="Nusbaum C."/>
            <person name="Birren B."/>
        </authorList>
    </citation>
    <scope>NUCLEOTIDE SEQUENCE [LARGE SCALE GENOMIC DNA]</scope>
    <source>
        <strain evidence="2">NJM9701</strain>
    </source>
</reference>
<evidence type="ECO:0000313" key="2">
    <source>
        <dbReference type="EMBL" id="ETV93980.1"/>
    </source>
</evidence>
<organism evidence="2">
    <name type="scientific">Aphanomyces invadans</name>
    <dbReference type="NCBI Taxonomy" id="157072"/>
    <lineage>
        <taxon>Eukaryota</taxon>
        <taxon>Sar</taxon>
        <taxon>Stramenopiles</taxon>
        <taxon>Oomycota</taxon>
        <taxon>Saprolegniomycetes</taxon>
        <taxon>Saprolegniales</taxon>
        <taxon>Verrucalvaceae</taxon>
        <taxon>Aphanomyces</taxon>
    </lineage>
</organism>
<protein>
    <recommendedName>
        <fullName evidence="1">DML1/Misato tubulin domain-containing protein</fullName>
    </recommendedName>
</protein>
<dbReference type="EMBL" id="KI913987">
    <property type="protein sequence ID" value="ETV93980.1"/>
    <property type="molecule type" value="Genomic_DNA"/>
</dbReference>
<evidence type="ECO:0000259" key="1">
    <source>
        <dbReference type="Pfam" id="PF14881"/>
    </source>
</evidence>
<dbReference type="GO" id="GO:0005737">
    <property type="term" value="C:cytoplasm"/>
    <property type="evidence" value="ECO:0007669"/>
    <property type="project" value="TreeGrafter"/>
</dbReference>
<gene>
    <name evidence="2" type="ORF">H310_12049</name>
</gene>
<dbReference type="InterPro" id="IPR036525">
    <property type="entry name" value="Tubulin/FtsZ_GTPase_sf"/>
</dbReference>
<dbReference type="OrthoDB" id="271881at2759"/>
<dbReference type="VEuPathDB" id="FungiDB:H310_12049"/>
<sequence>MRETLTLQFGSVSNQVADKFWHSCLHELNADKACIASGGDSTMTVRNGRFAPRTVAFCNKGGLSTAQPRSRDAAPSAWDGGVQVIAQEVDDAQTVATPLQSRSIVEVHEFRHFDPLNNFYHGIPSMDGTIRRDTMDAAHDAIRAALEECDSLQGVQCVVDVDSTWGGFASEVLRGVREECPSAFVCCLGHDVSYPLATSIDVFDRSKQNSRRFINLASSVVHLHDLSTLFIPFSPHSHDAGAIAWNSLSSVYRWPAAASFHDMLFRPNAKIMQLSTSLLTPQALFAMPPLDRVAHWDSSTTFPVFDVVRGSPRKFAFQCVTIRNLSPYTLAGNAGEPFDYWRSITVAKRLHSPESRPLAGSVASLSITDHVPKYLEHLAVGVKHVDPRVVHEFTQSGMNPDGIRDLHDDLFRLSDSSL</sequence>
<dbReference type="InterPro" id="IPR049942">
    <property type="entry name" value="DML1/Misato"/>
</dbReference>
<dbReference type="Pfam" id="PF14881">
    <property type="entry name" value="Tubulin_3"/>
    <property type="match status" value="1"/>
</dbReference>
<dbReference type="RefSeq" id="XP_008877183.1">
    <property type="nucleotide sequence ID" value="XM_008878961.1"/>
</dbReference>
<feature type="domain" description="DML1/Misato tubulin" evidence="1">
    <location>
        <begin position="134"/>
        <end position="246"/>
    </location>
</feature>
<dbReference type="PANTHER" id="PTHR13391">
    <property type="entry name" value="MITOCHONDRIAL DISTRIBUTION REGULATOR MISATO"/>
    <property type="match status" value="1"/>
</dbReference>
<dbReference type="InterPro" id="IPR029209">
    <property type="entry name" value="DML1/Misato_tubulin"/>
</dbReference>
<dbReference type="PANTHER" id="PTHR13391:SF0">
    <property type="entry name" value="PROTEIN MISATO HOMOLOG 1"/>
    <property type="match status" value="1"/>
</dbReference>
<accession>A0A024TIK2</accession>
<dbReference type="GeneID" id="20089099"/>